<organism evidence="2 3">
    <name type="scientific">Penicillium coprophilum</name>
    <dbReference type="NCBI Taxonomy" id="36646"/>
    <lineage>
        <taxon>Eukaryota</taxon>
        <taxon>Fungi</taxon>
        <taxon>Dikarya</taxon>
        <taxon>Ascomycota</taxon>
        <taxon>Pezizomycotina</taxon>
        <taxon>Eurotiomycetes</taxon>
        <taxon>Eurotiomycetidae</taxon>
        <taxon>Eurotiales</taxon>
        <taxon>Aspergillaceae</taxon>
        <taxon>Penicillium</taxon>
    </lineage>
</organism>
<feature type="transmembrane region" description="Helical" evidence="1">
    <location>
        <begin position="211"/>
        <end position="237"/>
    </location>
</feature>
<sequence>MGGVRPLCSRTRTGQYSSSTYFIQSNQRASSRKSNPINQRNVVLVGESRPELLFPHMCRGQKNTRTNCLCYFRAWLELLLSTKSCHCDSLIMVFISSKTLIQAHALFLVVIAGYLIKSPEVITDCDLVFMMGEALKIDFPSLSSPQQSPYTFCAILIFVEALSDIVLLSNIPFHEALDEALPYIRPLRNGNLPAEDLQVLQRLPEYITKSLTVYWSVWIAVAASRFAVYAGIAFFIYQGRGDHLVSSYTSAAGIGGLDRLKNRVVFSFAFFEMMFWFWNFATLREERQERLTKLLEDTREM</sequence>
<dbReference type="PANTHER" id="PTHR28029:SF1">
    <property type="entry name" value="PROTEIN ILM1"/>
    <property type="match status" value="1"/>
</dbReference>
<dbReference type="InterPro" id="IPR018815">
    <property type="entry name" value="Incr_loss_mito_DNA_1"/>
</dbReference>
<keyword evidence="3" id="KW-1185">Reference proteome</keyword>
<evidence type="ECO:0000313" key="3">
    <source>
        <dbReference type="Proteomes" id="UP000191500"/>
    </source>
</evidence>
<keyword evidence="1" id="KW-1133">Transmembrane helix</keyword>
<accession>A0A1V6V9W4</accession>
<protein>
    <recommendedName>
        <fullName evidence="4">Increased loss of mitochondrial DNA protein 1</fullName>
    </recommendedName>
</protein>
<feature type="transmembrane region" description="Helical" evidence="1">
    <location>
        <begin position="264"/>
        <end position="283"/>
    </location>
</feature>
<dbReference type="PANTHER" id="PTHR28029">
    <property type="entry name" value="PROTEIN ILM1"/>
    <property type="match status" value="1"/>
</dbReference>
<evidence type="ECO:0008006" key="4">
    <source>
        <dbReference type="Google" id="ProtNLM"/>
    </source>
</evidence>
<gene>
    <name evidence="2" type="ORF">PENCOP_c001G02359</name>
</gene>
<keyword evidence="1" id="KW-0812">Transmembrane</keyword>
<proteinExistence type="predicted"/>
<name>A0A1V6V9W4_9EURO</name>
<reference evidence="3" key="1">
    <citation type="journal article" date="2017" name="Nat. Microbiol.">
        <title>Global analysis of biosynthetic gene clusters reveals vast potential of secondary metabolite production in Penicillium species.</title>
        <authorList>
            <person name="Nielsen J.C."/>
            <person name="Grijseels S."/>
            <person name="Prigent S."/>
            <person name="Ji B."/>
            <person name="Dainat J."/>
            <person name="Nielsen K.F."/>
            <person name="Frisvad J.C."/>
            <person name="Workman M."/>
            <person name="Nielsen J."/>
        </authorList>
    </citation>
    <scope>NUCLEOTIDE SEQUENCE [LARGE SCALE GENOMIC DNA]</scope>
    <source>
        <strain evidence="3">IBT 31321</strain>
    </source>
</reference>
<comment type="caution">
    <text evidence="2">The sequence shown here is derived from an EMBL/GenBank/DDBJ whole genome shotgun (WGS) entry which is preliminary data.</text>
</comment>
<dbReference type="Pfam" id="PF10311">
    <property type="entry name" value="Ilm1"/>
    <property type="match status" value="1"/>
</dbReference>
<evidence type="ECO:0000313" key="2">
    <source>
        <dbReference type="EMBL" id="OQE47467.1"/>
    </source>
</evidence>
<keyword evidence="1" id="KW-0472">Membrane</keyword>
<dbReference type="EMBL" id="MDDG01000001">
    <property type="protein sequence ID" value="OQE47467.1"/>
    <property type="molecule type" value="Genomic_DNA"/>
</dbReference>
<evidence type="ECO:0000256" key="1">
    <source>
        <dbReference type="SAM" id="Phobius"/>
    </source>
</evidence>
<dbReference type="Proteomes" id="UP000191500">
    <property type="component" value="Unassembled WGS sequence"/>
</dbReference>
<dbReference type="AlphaFoldDB" id="A0A1V6V9W4"/>